<dbReference type="HOGENOM" id="CLU_1301739_0_0_1"/>
<reference evidence="2 4" key="1">
    <citation type="journal article" date="2012" name="Nature">
        <title>Algal genomes reveal evolutionary mosaicism and the fate of nucleomorphs.</title>
        <authorList>
            <consortium name="DOE Joint Genome Institute"/>
            <person name="Curtis B.A."/>
            <person name="Tanifuji G."/>
            <person name="Burki F."/>
            <person name="Gruber A."/>
            <person name="Irimia M."/>
            <person name="Maruyama S."/>
            <person name="Arias M.C."/>
            <person name="Ball S.G."/>
            <person name="Gile G.H."/>
            <person name="Hirakawa Y."/>
            <person name="Hopkins J.F."/>
            <person name="Kuo A."/>
            <person name="Rensing S.A."/>
            <person name="Schmutz J."/>
            <person name="Symeonidi A."/>
            <person name="Elias M."/>
            <person name="Eveleigh R.J."/>
            <person name="Herman E.K."/>
            <person name="Klute M.J."/>
            <person name="Nakayama T."/>
            <person name="Obornik M."/>
            <person name="Reyes-Prieto A."/>
            <person name="Armbrust E.V."/>
            <person name="Aves S.J."/>
            <person name="Beiko R.G."/>
            <person name="Coutinho P."/>
            <person name="Dacks J.B."/>
            <person name="Durnford D.G."/>
            <person name="Fast N.M."/>
            <person name="Green B.R."/>
            <person name="Grisdale C.J."/>
            <person name="Hempel F."/>
            <person name="Henrissat B."/>
            <person name="Hoppner M.P."/>
            <person name="Ishida K."/>
            <person name="Kim E."/>
            <person name="Koreny L."/>
            <person name="Kroth P.G."/>
            <person name="Liu Y."/>
            <person name="Malik S.B."/>
            <person name="Maier U.G."/>
            <person name="McRose D."/>
            <person name="Mock T."/>
            <person name="Neilson J.A."/>
            <person name="Onodera N.T."/>
            <person name="Poole A.M."/>
            <person name="Pritham E.J."/>
            <person name="Richards T.A."/>
            <person name="Rocap G."/>
            <person name="Roy S.W."/>
            <person name="Sarai C."/>
            <person name="Schaack S."/>
            <person name="Shirato S."/>
            <person name="Slamovits C.H."/>
            <person name="Spencer D.F."/>
            <person name="Suzuki S."/>
            <person name="Worden A.Z."/>
            <person name="Zauner S."/>
            <person name="Barry K."/>
            <person name="Bell C."/>
            <person name="Bharti A.K."/>
            <person name="Crow J.A."/>
            <person name="Grimwood J."/>
            <person name="Kramer R."/>
            <person name="Lindquist E."/>
            <person name="Lucas S."/>
            <person name="Salamov A."/>
            <person name="McFadden G.I."/>
            <person name="Lane C.E."/>
            <person name="Keeling P.J."/>
            <person name="Gray M.W."/>
            <person name="Grigoriev I.V."/>
            <person name="Archibald J.M."/>
        </authorList>
    </citation>
    <scope>NUCLEOTIDE SEQUENCE</scope>
    <source>
        <strain evidence="2 4">CCMP2712</strain>
    </source>
</reference>
<sequence length="212" mass="24408">MRANSSTISQSEKDLVMIENEALHKRIVALSLELKAKDDNIDKLTTVIHAIQAKNAENTEKLSELSNAEIKRGKSVQDFFETLHTEDEKKIDILQAQCAKYMSDSSAFRLELDRVLARYAPLHVELKNMKEAYAKSRETNKQLEDKLQKLSEQISDYCQGKSVNVEEEKQRAREERTQNKNHTENKEAFDMGEDPAKKDEQDPQKHQEESGE</sequence>
<organism evidence="2">
    <name type="scientific">Guillardia theta (strain CCMP2712)</name>
    <name type="common">Cryptophyte</name>
    <dbReference type="NCBI Taxonomy" id="905079"/>
    <lineage>
        <taxon>Eukaryota</taxon>
        <taxon>Cryptophyceae</taxon>
        <taxon>Pyrenomonadales</taxon>
        <taxon>Geminigeraceae</taxon>
        <taxon>Guillardia</taxon>
    </lineage>
</organism>
<dbReference type="AlphaFoldDB" id="L1JV87"/>
<dbReference type="EnsemblProtists" id="EKX52008">
    <property type="protein sequence ID" value="EKX52008"/>
    <property type="gene ID" value="GUITHDRAFT_134311"/>
</dbReference>
<evidence type="ECO:0000256" key="1">
    <source>
        <dbReference type="SAM" id="MobiDB-lite"/>
    </source>
</evidence>
<keyword evidence="4" id="KW-1185">Reference proteome</keyword>
<evidence type="ECO:0000313" key="4">
    <source>
        <dbReference type="Proteomes" id="UP000011087"/>
    </source>
</evidence>
<evidence type="ECO:0000313" key="3">
    <source>
        <dbReference type="EnsemblProtists" id="EKX52008"/>
    </source>
</evidence>
<feature type="region of interest" description="Disordered" evidence="1">
    <location>
        <begin position="161"/>
        <end position="212"/>
    </location>
</feature>
<name>L1JV87_GUITC</name>
<reference evidence="4" key="2">
    <citation type="submission" date="2012-11" db="EMBL/GenBank/DDBJ databases">
        <authorList>
            <person name="Kuo A."/>
            <person name="Curtis B.A."/>
            <person name="Tanifuji G."/>
            <person name="Burki F."/>
            <person name="Gruber A."/>
            <person name="Irimia M."/>
            <person name="Maruyama S."/>
            <person name="Arias M.C."/>
            <person name="Ball S.G."/>
            <person name="Gile G.H."/>
            <person name="Hirakawa Y."/>
            <person name="Hopkins J.F."/>
            <person name="Rensing S.A."/>
            <person name="Schmutz J."/>
            <person name="Symeonidi A."/>
            <person name="Elias M."/>
            <person name="Eveleigh R.J."/>
            <person name="Herman E.K."/>
            <person name="Klute M.J."/>
            <person name="Nakayama T."/>
            <person name="Obornik M."/>
            <person name="Reyes-Prieto A."/>
            <person name="Armbrust E.V."/>
            <person name="Aves S.J."/>
            <person name="Beiko R.G."/>
            <person name="Coutinho P."/>
            <person name="Dacks J.B."/>
            <person name="Durnford D.G."/>
            <person name="Fast N.M."/>
            <person name="Green B.R."/>
            <person name="Grisdale C."/>
            <person name="Hempe F."/>
            <person name="Henrissat B."/>
            <person name="Hoppner M.P."/>
            <person name="Ishida K.-I."/>
            <person name="Kim E."/>
            <person name="Koreny L."/>
            <person name="Kroth P.G."/>
            <person name="Liu Y."/>
            <person name="Malik S.-B."/>
            <person name="Maier U.G."/>
            <person name="McRose D."/>
            <person name="Mock T."/>
            <person name="Neilson J.A."/>
            <person name="Onodera N.T."/>
            <person name="Poole A.M."/>
            <person name="Pritham E.J."/>
            <person name="Richards T.A."/>
            <person name="Rocap G."/>
            <person name="Roy S.W."/>
            <person name="Sarai C."/>
            <person name="Schaack S."/>
            <person name="Shirato S."/>
            <person name="Slamovits C.H."/>
            <person name="Spencer D.F."/>
            <person name="Suzuki S."/>
            <person name="Worden A.Z."/>
            <person name="Zauner S."/>
            <person name="Barry K."/>
            <person name="Bell C."/>
            <person name="Bharti A.K."/>
            <person name="Crow J.A."/>
            <person name="Grimwood J."/>
            <person name="Kramer R."/>
            <person name="Lindquist E."/>
            <person name="Lucas S."/>
            <person name="Salamov A."/>
            <person name="McFadden G.I."/>
            <person name="Lane C.E."/>
            <person name="Keeling P.J."/>
            <person name="Gray M.W."/>
            <person name="Grigoriev I.V."/>
            <person name="Archibald J.M."/>
        </authorList>
    </citation>
    <scope>NUCLEOTIDE SEQUENCE</scope>
    <source>
        <strain evidence="4">CCMP2712</strain>
    </source>
</reference>
<reference evidence="3" key="3">
    <citation type="submission" date="2016-03" db="UniProtKB">
        <authorList>
            <consortium name="EnsemblProtists"/>
        </authorList>
    </citation>
    <scope>IDENTIFICATION</scope>
</reference>
<protein>
    <submittedName>
        <fullName evidence="2 3">Uncharacterized protein</fullName>
    </submittedName>
</protein>
<gene>
    <name evidence="2" type="ORF">GUITHDRAFT_134311</name>
</gene>
<dbReference type="Proteomes" id="UP000011087">
    <property type="component" value="Unassembled WGS sequence"/>
</dbReference>
<evidence type="ECO:0000313" key="2">
    <source>
        <dbReference type="EMBL" id="EKX52008.1"/>
    </source>
</evidence>
<accession>L1JV87</accession>
<dbReference type="RefSeq" id="XP_005838988.1">
    <property type="nucleotide sequence ID" value="XM_005838931.1"/>
</dbReference>
<dbReference type="GeneID" id="17308404"/>
<feature type="compositionally biased region" description="Basic and acidic residues" evidence="1">
    <location>
        <begin position="164"/>
        <end position="212"/>
    </location>
</feature>
<dbReference type="EMBL" id="JH992974">
    <property type="protein sequence ID" value="EKX52008.1"/>
    <property type="molecule type" value="Genomic_DNA"/>
</dbReference>
<proteinExistence type="predicted"/>
<dbReference type="KEGG" id="gtt:GUITHDRAFT_134311"/>
<dbReference type="PaxDb" id="55529-EKX52008"/>